<dbReference type="InterPro" id="IPR000601">
    <property type="entry name" value="PKD_dom"/>
</dbReference>
<dbReference type="Gene3D" id="2.60.120.200">
    <property type="match status" value="1"/>
</dbReference>
<dbReference type="SUPFAM" id="SSF49299">
    <property type="entry name" value="PKD domain"/>
    <property type="match status" value="1"/>
</dbReference>
<dbReference type="GO" id="GO:0008843">
    <property type="term" value="F:endochitinase activity"/>
    <property type="evidence" value="ECO:0007669"/>
    <property type="project" value="UniProtKB-EC"/>
</dbReference>
<feature type="signal peptide" evidence="2">
    <location>
        <begin position="1"/>
        <end position="18"/>
    </location>
</feature>
<keyword evidence="5" id="KW-1185">Reference proteome</keyword>
<sequence>MKTHLLLIAFLISTYCFSQIPNDAVRSYSFANAGLINSGSMMGGDLTTTGTSFTSVTDFDGNANSALDMNGDTFDGGVTPITSQESSYSFWINVATSSTGTGRVLNHLENGSGSVEIYIQNTNLVGRIEDSAGFDRTFTIPNINDGLWHHIALTIEQVTVNNNNGYEGRFYKNGILIGTDITNGTNSLVNPNWITFFTNPVFSLNDTLANSVFYQDSIDEVQVFDRVLTAAEVTALATNNSNPPLTQIFVDADAAGANDGTSWTNAYTSLQTALQLNPGGEFWVADGTYLPGTQQTSTFDLSTANTVIYGGFDGTETMLSERDPLTNVTILSGDLNSNDTTVSYQGSDRLDNSYHVVTINAADCVIDGVTITSGHAIGSNAALQEGAAISVNNGNFTLTNSKVEKCVTSRGGAIRAIDQQGTMTINRTIFSENLGNIGPVLYARAGNANFIVDMTNCLLVNNAKESIGTANGIGLIWIRQDGGGVIGFNAINNTVVNNTVDNSNTNTPVFTISQLNGSNRAANAYVYNTIFHNNRNITNGGSAMMIALGNGTSQNNAQIYAVQYSISEMGFPNIPNNGSTGINTNNSTANPMFTSATDFTLQTGSPAIDSGNNSLANGLSTDLAGNARVINNVVDRGAYEFGNTGSNPNDFIWTWRTTTANETITMPTLSGSSYNYTIDWGDGSTDSTTYTSAASHTYVMPGDYDITITGIYTGILANINGDADKLIDVKQWGSQQWETIRFQNAINLQITATDTPDLSQVQFLERCFEGATSFNSNINNWDTSAVISMSYMFKDAISFNQPLDNWDTGNVTTTIEMFRNASVFNQSLNNWDTSSLTDMRFMFGGATSFNQPLNNWNTSNVTKMSFIFLGANSFNQPLNLWDTTSVTEMASMFQNATAFNQNISGWNTGNVIDMQLMFANASSFNGPLNNLNTSNVTNMTKMFEAATSFDQSINGWNVSNVTNIRSMFRNASSFNRPLNNWNTSNVSDMSRMFENAQNFNQNLSAWNVTNLFTANNMLTNSGMDINNYSSLLQGWSGQVITNSVTLSVGPQYCQAAQGFRDVLTNVYGWTITDGGVDTSANCTLSNEDLELQSIISLYPNPASNEVTVELSNDIIKSITIYNLQGQSVKSSNTSKIFINDLNTGIYLVKVFTSNGNSATQKMIKK</sequence>
<feature type="chain" id="PRO_5001863444" evidence="2">
    <location>
        <begin position="19"/>
        <end position="1165"/>
    </location>
</feature>
<dbReference type="Pfam" id="PF18962">
    <property type="entry name" value="Por_Secre_tail"/>
    <property type="match status" value="1"/>
</dbReference>
<organism evidence="4 5">
    <name type="scientific">Nonlabens tegetincola</name>
    <dbReference type="NCBI Taxonomy" id="323273"/>
    <lineage>
        <taxon>Bacteria</taxon>
        <taxon>Pseudomonadati</taxon>
        <taxon>Bacteroidota</taxon>
        <taxon>Flavobacteriia</taxon>
        <taxon>Flavobacteriales</taxon>
        <taxon>Flavobacteriaceae</taxon>
        <taxon>Nonlabens</taxon>
    </lineage>
</organism>
<feature type="domain" description="PKD" evidence="3">
    <location>
        <begin position="670"/>
        <end position="709"/>
    </location>
</feature>
<dbReference type="InterPro" id="IPR026444">
    <property type="entry name" value="Secre_tail"/>
</dbReference>
<dbReference type="InterPro" id="IPR013783">
    <property type="entry name" value="Ig-like_fold"/>
</dbReference>
<gene>
    <name evidence="4" type="ORF">JCM19294_1799</name>
</gene>
<dbReference type="InterPro" id="IPR005046">
    <property type="entry name" value="DUF285"/>
</dbReference>
<comment type="caution">
    <text evidence="4">The sequence shown here is derived from an EMBL/GenBank/DDBJ whole genome shotgun (WGS) entry which is preliminary data.</text>
</comment>
<keyword evidence="4" id="KW-0378">Hydrolase</keyword>
<dbReference type="RefSeq" id="WP_052510286.1">
    <property type="nucleotide sequence ID" value="NZ_BBML01000002.1"/>
</dbReference>
<reference evidence="4" key="1">
    <citation type="journal article" date="2014" name="Genome Announc.">
        <title>Draft Genome Sequences of Marine Flavobacterium Nonlabens Strains NR17, NR24, NR27, NR32, NR33, and Ara13.</title>
        <authorList>
            <person name="Nakanishi M."/>
            <person name="Meirelles P."/>
            <person name="Suzuki R."/>
            <person name="Takatani N."/>
            <person name="Mino S."/>
            <person name="Suda W."/>
            <person name="Oshima K."/>
            <person name="Hattori M."/>
            <person name="Ohkuma M."/>
            <person name="Hosokawa M."/>
            <person name="Miyashita K."/>
            <person name="Thompson F.L."/>
            <person name="Niwa A."/>
            <person name="Sawabe T."/>
            <person name="Sawabe T."/>
        </authorList>
    </citation>
    <scope>NUCLEOTIDE SEQUENCE [LARGE SCALE GENOMIC DNA]</scope>
    <source>
        <strain evidence="4">JCM 19294</strain>
    </source>
</reference>
<keyword evidence="4" id="KW-0326">Glycosidase</keyword>
<name>A0A090QL83_9FLAO</name>
<dbReference type="CDD" id="cd00146">
    <property type="entry name" value="PKD"/>
    <property type="match status" value="1"/>
</dbReference>
<dbReference type="SUPFAM" id="SSF49899">
    <property type="entry name" value="Concanavalin A-like lectins/glucanases"/>
    <property type="match status" value="1"/>
</dbReference>
<dbReference type="EMBL" id="BBML01000002">
    <property type="protein sequence ID" value="GAK96286.1"/>
    <property type="molecule type" value="Genomic_DNA"/>
</dbReference>
<dbReference type="NCBIfam" id="TIGR02167">
    <property type="entry name" value="Liste_lipo_26"/>
    <property type="match status" value="6"/>
</dbReference>
<dbReference type="Pfam" id="PF13385">
    <property type="entry name" value="Laminin_G_3"/>
    <property type="match status" value="1"/>
</dbReference>
<dbReference type="Pfam" id="PF03382">
    <property type="entry name" value="DUF285"/>
    <property type="match status" value="1"/>
</dbReference>
<evidence type="ECO:0000313" key="4">
    <source>
        <dbReference type="EMBL" id="GAK96286.1"/>
    </source>
</evidence>
<evidence type="ECO:0000256" key="1">
    <source>
        <dbReference type="ARBA" id="ARBA00022729"/>
    </source>
</evidence>
<dbReference type="InterPro" id="IPR059226">
    <property type="entry name" value="Choice_anch_Q_dom"/>
</dbReference>
<evidence type="ECO:0000259" key="3">
    <source>
        <dbReference type="PROSITE" id="PS50093"/>
    </source>
</evidence>
<dbReference type="InterPro" id="IPR011050">
    <property type="entry name" value="Pectin_lyase_fold/virulence"/>
</dbReference>
<dbReference type="eggNOG" id="COG4886">
    <property type="taxonomic scope" value="Bacteria"/>
</dbReference>
<dbReference type="InterPro" id="IPR012334">
    <property type="entry name" value="Pectin_lyas_fold"/>
</dbReference>
<dbReference type="PROSITE" id="PS50093">
    <property type="entry name" value="PKD"/>
    <property type="match status" value="1"/>
</dbReference>
<dbReference type="Gene3D" id="2.160.20.10">
    <property type="entry name" value="Single-stranded right-handed beta-helix, Pectin lyase-like"/>
    <property type="match status" value="1"/>
</dbReference>
<dbReference type="InterPro" id="IPR035986">
    <property type="entry name" value="PKD_dom_sf"/>
</dbReference>
<proteinExistence type="predicted"/>
<keyword evidence="1 2" id="KW-0732">Signal</keyword>
<accession>A0A090QL83</accession>
<dbReference type="EC" id="3.2.1.14" evidence="4"/>
<dbReference type="Proteomes" id="UP000029221">
    <property type="component" value="Unassembled WGS sequence"/>
</dbReference>
<dbReference type="GO" id="GO:0005975">
    <property type="term" value="P:carbohydrate metabolic process"/>
    <property type="evidence" value="ECO:0007669"/>
    <property type="project" value="UniProtKB-ARBA"/>
</dbReference>
<dbReference type="NCBIfam" id="NF041518">
    <property type="entry name" value="choice_anch_Q"/>
    <property type="match status" value="1"/>
</dbReference>
<evidence type="ECO:0000256" key="2">
    <source>
        <dbReference type="SAM" id="SignalP"/>
    </source>
</evidence>
<dbReference type="Gene3D" id="2.60.40.10">
    <property type="entry name" value="Immunoglobulins"/>
    <property type="match status" value="1"/>
</dbReference>
<dbReference type="eggNOG" id="COG1319">
    <property type="taxonomic scope" value="Bacteria"/>
</dbReference>
<evidence type="ECO:0000313" key="5">
    <source>
        <dbReference type="Proteomes" id="UP000029221"/>
    </source>
</evidence>
<dbReference type="NCBIfam" id="TIGR04183">
    <property type="entry name" value="Por_Secre_tail"/>
    <property type="match status" value="1"/>
</dbReference>
<dbReference type="SUPFAM" id="SSF51126">
    <property type="entry name" value="Pectin lyase-like"/>
    <property type="match status" value="1"/>
</dbReference>
<dbReference type="InterPro" id="IPR011889">
    <property type="entry name" value="Liste_lipo_26"/>
</dbReference>
<dbReference type="AlphaFoldDB" id="A0A090QL83"/>
<protein>
    <submittedName>
        <fullName evidence="4">Chitinase</fullName>
        <ecNumber evidence="4">3.2.1.14</ecNumber>
    </submittedName>
</protein>
<dbReference type="InterPro" id="IPR013320">
    <property type="entry name" value="ConA-like_dom_sf"/>
</dbReference>